<dbReference type="Gene3D" id="1.10.150.240">
    <property type="entry name" value="Putative phosphatase, domain 2"/>
    <property type="match status" value="1"/>
</dbReference>
<dbReference type="PANTHER" id="PTHR43434">
    <property type="entry name" value="PHOSPHOGLYCOLATE PHOSPHATASE"/>
    <property type="match status" value="1"/>
</dbReference>
<dbReference type="PANTHER" id="PTHR43434:SF1">
    <property type="entry name" value="PHOSPHOGLYCOLATE PHOSPHATASE"/>
    <property type="match status" value="1"/>
</dbReference>
<comment type="pathway">
    <text evidence="3 10">Organic acid metabolism; glycolate biosynthesis; glycolate from 2-phosphoglycolate: step 1/1.</text>
</comment>
<dbReference type="InterPro" id="IPR023214">
    <property type="entry name" value="HAD_sf"/>
</dbReference>
<evidence type="ECO:0000256" key="10">
    <source>
        <dbReference type="HAMAP-Rule" id="MF_00495"/>
    </source>
</evidence>
<dbReference type="OrthoDB" id="9793014at2"/>
<evidence type="ECO:0000313" key="12">
    <source>
        <dbReference type="Proteomes" id="UP000325289"/>
    </source>
</evidence>
<dbReference type="SUPFAM" id="SSF56784">
    <property type="entry name" value="HAD-like"/>
    <property type="match status" value="1"/>
</dbReference>
<feature type="binding site" evidence="10">
    <location>
        <position position="7"/>
    </location>
    <ligand>
        <name>Mg(2+)</name>
        <dbReference type="ChEBI" id="CHEBI:18420"/>
    </ligand>
</feature>
<reference evidence="11 12" key="1">
    <citation type="submission" date="2016-10" db="EMBL/GenBank/DDBJ databases">
        <authorList>
            <person name="Varghese N."/>
            <person name="Submissions S."/>
        </authorList>
    </citation>
    <scope>NUCLEOTIDE SEQUENCE [LARGE SCALE GENOMIC DNA]</scope>
    <source>
        <strain evidence="12">YIM D21,KCTC 23444,ACCC 10710</strain>
    </source>
</reference>
<sequence length="225" mass="23279">MARIVFDLDGTLVHSAPDIRATANAVLTARGAAPLTMDETVSFIGSGAPVFVERMRAARALPEADAPDLLDAFLALYEDAHALTEPFPGVREALDALRGAGHRLAICTNKPEGPARALLAHLDLADPFDAVVGGDTLAVRKPDPAPLFAAAEALGTGPLAYVGDSETDAETAVAAAVPFLLFTGGYRKSPVTEIPHRAAFDSFDTLAALVGRHAGDPLVGARPAP</sequence>
<dbReference type="GO" id="GO:0046295">
    <property type="term" value="P:glycolate biosynthetic process"/>
    <property type="evidence" value="ECO:0007669"/>
    <property type="project" value="UniProtKB-UniRule"/>
</dbReference>
<dbReference type="EC" id="3.1.3.18" evidence="5 10"/>
<evidence type="ECO:0000256" key="9">
    <source>
        <dbReference type="ARBA" id="ARBA00023277"/>
    </source>
</evidence>
<dbReference type="Gene3D" id="3.40.50.1000">
    <property type="entry name" value="HAD superfamily/HAD-like"/>
    <property type="match status" value="1"/>
</dbReference>
<organism evidence="11 12">
    <name type="scientific">Roseivivax sediminis</name>
    <dbReference type="NCBI Taxonomy" id="936889"/>
    <lineage>
        <taxon>Bacteria</taxon>
        <taxon>Pseudomonadati</taxon>
        <taxon>Pseudomonadota</taxon>
        <taxon>Alphaproteobacteria</taxon>
        <taxon>Rhodobacterales</taxon>
        <taxon>Roseobacteraceae</taxon>
        <taxon>Roseivivax</taxon>
    </lineage>
</organism>
<proteinExistence type="inferred from homology"/>
<keyword evidence="9 10" id="KW-0119">Carbohydrate metabolism</keyword>
<evidence type="ECO:0000256" key="4">
    <source>
        <dbReference type="ARBA" id="ARBA00006171"/>
    </source>
</evidence>
<dbReference type="InterPro" id="IPR036412">
    <property type="entry name" value="HAD-like_sf"/>
</dbReference>
<evidence type="ECO:0000256" key="1">
    <source>
        <dbReference type="ARBA" id="ARBA00000830"/>
    </source>
</evidence>
<dbReference type="RefSeq" id="WP_149756525.1">
    <property type="nucleotide sequence ID" value="NZ_FOMS01000008.1"/>
</dbReference>
<dbReference type="GO" id="GO:0005975">
    <property type="term" value="P:carbohydrate metabolic process"/>
    <property type="evidence" value="ECO:0007669"/>
    <property type="project" value="InterPro"/>
</dbReference>
<evidence type="ECO:0000313" key="11">
    <source>
        <dbReference type="EMBL" id="SFE32207.1"/>
    </source>
</evidence>
<dbReference type="GO" id="GO:0008967">
    <property type="term" value="F:phosphoglycolate phosphatase activity"/>
    <property type="evidence" value="ECO:0007669"/>
    <property type="project" value="UniProtKB-UniRule"/>
</dbReference>
<dbReference type="GO" id="GO:0046872">
    <property type="term" value="F:metal ion binding"/>
    <property type="evidence" value="ECO:0007669"/>
    <property type="project" value="UniProtKB-KW"/>
</dbReference>
<feature type="active site" description="Nucleophile" evidence="10">
    <location>
        <position position="7"/>
    </location>
</feature>
<dbReference type="InterPro" id="IPR037512">
    <property type="entry name" value="PGPase_prok"/>
</dbReference>
<evidence type="ECO:0000256" key="2">
    <source>
        <dbReference type="ARBA" id="ARBA00001946"/>
    </source>
</evidence>
<evidence type="ECO:0000256" key="6">
    <source>
        <dbReference type="ARBA" id="ARBA00022723"/>
    </source>
</evidence>
<gene>
    <name evidence="11" type="ORF">SAMN04515678_108178</name>
</gene>
<evidence type="ECO:0000256" key="5">
    <source>
        <dbReference type="ARBA" id="ARBA00013078"/>
    </source>
</evidence>
<dbReference type="PRINTS" id="PR00413">
    <property type="entry name" value="HADHALOGNASE"/>
</dbReference>
<dbReference type="InterPro" id="IPR023198">
    <property type="entry name" value="PGP-like_dom2"/>
</dbReference>
<keyword evidence="6 10" id="KW-0479">Metal-binding</keyword>
<dbReference type="InterPro" id="IPR006439">
    <property type="entry name" value="HAD-SF_hydro_IA"/>
</dbReference>
<feature type="binding site" evidence="10">
    <location>
        <position position="9"/>
    </location>
    <ligand>
        <name>Mg(2+)</name>
        <dbReference type="ChEBI" id="CHEBI:18420"/>
    </ligand>
</feature>
<accession>A0A1I1ZKH3</accession>
<dbReference type="GO" id="GO:0005829">
    <property type="term" value="C:cytosol"/>
    <property type="evidence" value="ECO:0007669"/>
    <property type="project" value="TreeGrafter"/>
</dbReference>
<dbReference type="EMBL" id="FOMS01000008">
    <property type="protein sequence ID" value="SFE32207.1"/>
    <property type="molecule type" value="Genomic_DNA"/>
</dbReference>
<protein>
    <recommendedName>
        <fullName evidence="5 10">Phosphoglycolate phosphatase</fullName>
        <shortName evidence="10">PGP</shortName>
        <shortName evidence="10">PGPase</shortName>
        <ecNumber evidence="5 10">3.1.3.18</ecNumber>
    </recommendedName>
</protein>
<dbReference type="UniPathway" id="UPA00865">
    <property type="reaction ID" value="UER00834"/>
</dbReference>
<keyword evidence="12" id="KW-1185">Reference proteome</keyword>
<dbReference type="InterPro" id="IPR050155">
    <property type="entry name" value="HAD-like_hydrolase_sf"/>
</dbReference>
<comment type="similarity">
    <text evidence="4 10">Belongs to the HAD-like hydrolase superfamily. CbbY/CbbZ/Gph/YieH family.</text>
</comment>
<keyword evidence="8 10" id="KW-0460">Magnesium</keyword>
<evidence type="ECO:0000256" key="8">
    <source>
        <dbReference type="ARBA" id="ARBA00022842"/>
    </source>
</evidence>
<dbReference type="AlphaFoldDB" id="A0A1I1ZKH3"/>
<feature type="binding site" evidence="10">
    <location>
        <position position="164"/>
    </location>
    <ligand>
        <name>Mg(2+)</name>
        <dbReference type="ChEBI" id="CHEBI:18420"/>
    </ligand>
</feature>
<name>A0A1I1ZKH3_9RHOB</name>
<dbReference type="NCBIfam" id="TIGR01449">
    <property type="entry name" value="PGP_bact"/>
    <property type="match status" value="1"/>
</dbReference>
<keyword evidence="7 10" id="KW-0378">Hydrolase</keyword>
<dbReference type="HAMAP" id="MF_00495">
    <property type="entry name" value="GPH_hydrolase_bact"/>
    <property type="match status" value="1"/>
</dbReference>
<dbReference type="SFLD" id="SFLDS00003">
    <property type="entry name" value="Haloacid_Dehalogenase"/>
    <property type="match status" value="1"/>
</dbReference>
<dbReference type="Proteomes" id="UP000325289">
    <property type="component" value="Unassembled WGS sequence"/>
</dbReference>
<comment type="cofactor">
    <cofactor evidence="2 10">
        <name>Mg(2+)</name>
        <dbReference type="ChEBI" id="CHEBI:18420"/>
    </cofactor>
</comment>
<dbReference type="Pfam" id="PF00702">
    <property type="entry name" value="Hydrolase"/>
    <property type="match status" value="1"/>
</dbReference>
<dbReference type="GO" id="GO:0006281">
    <property type="term" value="P:DNA repair"/>
    <property type="evidence" value="ECO:0007669"/>
    <property type="project" value="TreeGrafter"/>
</dbReference>
<evidence type="ECO:0000256" key="7">
    <source>
        <dbReference type="ARBA" id="ARBA00022801"/>
    </source>
</evidence>
<comment type="function">
    <text evidence="10">Specifically catalyzes the dephosphorylation of 2-phosphoglycolate. Is involved in the dissimilation of the intracellular 2-phosphoglycolate formed during the DNA repair of 3'-phosphoglycolate ends, a major class of DNA lesions induced by oxidative stress.</text>
</comment>
<evidence type="ECO:0000256" key="3">
    <source>
        <dbReference type="ARBA" id="ARBA00004818"/>
    </source>
</evidence>
<comment type="catalytic activity">
    <reaction evidence="1 10">
        <text>2-phosphoglycolate + H2O = glycolate + phosphate</text>
        <dbReference type="Rhea" id="RHEA:14369"/>
        <dbReference type="ChEBI" id="CHEBI:15377"/>
        <dbReference type="ChEBI" id="CHEBI:29805"/>
        <dbReference type="ChEBI" id="CHEBI:43474"/>
        <dbReference type="ChEBI" id="CHEBI:58033"/>
        <dbReference type="EC" id="3.1.3.18"/>
    </reaction>
</comment>
<dbReference type="NCBIfam" id="TIGR01549">
    <property type="entry name" value="HAD-SF-IA-v1"/>
    <property type="match status" value="1"/>
</dbReference>
<dbReference type="SFLD" id="SFLDG01129">
    <property type="entry name" value="C1.5:_HAD__Beta-PGM__Phosphata"/>
    <property type="match status" value="1"/>
</dbReference>